<dbReference type="PANTHER" id="PTHR21301">
    <property type="entry name" value="REVERSE TRANSCRIPTASE"/>
    <property type="match status" value="1"/>
</dbReference>
<feature type="domain" description="Helix-turn-helix" evidence="1">
    <location>
        <begin position="64"/>
        <end position="118"/>
    </location>
</feature>
<comment type="caution">
    <text evidence="2">The sequence shown here is derived from an EMBL/GenBank/DDBJ whole genome shotgun (WGS) entry which is preliminary data.</text>
</comment>
<organism evidence="2 3">
    <name type="scientific">Coilia grayii</name>
    <name type="common">Gray's grenadier anchovy</name>
    <dbReference type="NCBI Taxonomy" id="363190"/>
    <lineage>
        <taxon>Eukaryota</taxon>
        <taxon>Metazoa</taxon>
        <taxon>Chordata</taxon>
        <taxon>Craniata</taxon>
        <taxon>Vertebrata</taxon>
        <taxon>Euteleostomi</taxon>
        <taxon>Actinopterygii</taxon>
        <taxon>Neopterygii</taxon>
        <taxon>Teleostei</taxon>
        <taxon>Clupei</taxon>
        <taxon>Clupeiformes</taxon>
        <taxon>Clupeoidei</taxon>
        <taxon>Engraulidae</taxon>
        <taxon>Coilinae</taxon>
        <taxon>Coilia</taxon>
    </lineage>
</organism>
<dbReference type="EMBL" id="JBHFQA010000015">
    <property type="protein sequence ID" value="KAL2086165.1"/>
    <property type="molecule type" value="Genomic_DNA"/>
</dbReference>
<dbReference type="PANTHER" id="PTHR21301:SF13">
    <property type="match status" value="1"/>
</dbReference>
<name>A0ABD1JG86_9TELE</name>
<keyword evidence="3" id="KW-1185">Reference proteome</keyword>
<evidence type="ECO:0000313" key="3">
    <source>
        <dbReference type="Proteomes" id="UP001591681"/>
    </source>
</evidence>
<dbReference type="Proteomes" id="UP001591681">
    <property type="component" value="Unassembled WGS sequence"/>
</dbReference>
<evidence type="ECO:0000259" key="1">
    <source>
        <dbReference type="Pfam" id="PF26215"/>
    </source>
</evidence>
<protein>
    <recommendedName>
        <fullName evidence="1">Helix-turn-helix domain-containing protein</fullName>
    </recommendedName>
</protein>
<proteinExistence type="predicted"/>
<gene>
    <name evidence="2" type="ORF">ACEWY4_017224</name>
</gene>
<sequence>MIWKGTINELNHFLGFVNSTMEYLSFTMEHDVQPLNFLDLTILKDENNILQTTVYRKPLSKNTLLQADSNHPPHLIRNIPTGQFLRVRRNCSSTHDFMSQACQLAQRFLQRGYAQEVVKIAWGKVQIISTGTFFRVTRLKDICAEPPIFTFRRARNIRDRLVHSDMKASPPTTWLRNLPVGFYKCGNCAHCSNSTNCKDFSHPRTGKLFPIGSFINCNSTHVIYLLKCPCVLVYIGQTKRQLKILISEHKMAIRTKNTTYAMATHYIEANHGSPASLKFWGIERINIEVAILLRNFFVERHFGFLL</sequence>
<dbReference type="Pfam" id="PF26215">
    <property type="entry name" value="HTH_animal"/>
    <property type="match status" value="1"/>
</dbReference>
<accession>A0ABD1JG86</accession>
<evidence type="ECO:0000313" key="2">
    <source>
        <dbReference type="EMBL" id="KAL2086165.1"/>
    </source>
</evidence>
<reference evidence="2 3" key="1">
    <citation type="submission" date="2024-09" db="EMBL/GenBank/DDBJ databases">
        <title>A chromosome-level genome assembly of Gray's grenadier anchovy, Coilia grayii.</title>
        <authorList>
            <person name="Fu Z."/>
        </authorList>
    </citation>
    <scope>NUCLEOTIDE SEQUENCE [LARGE SCALE GENOMIC DNA]</scope>
    <source>
        <strain evidence="2">G4</strain>
        <tissue evidence="2">Muscle</tissue>
    </source>
</reference>
<dbReference type="AlphaFoldDB" id="A0ABD1JG86"/>
<dbReference type="InterPro" id="IPR058912">
    <property type="entry name" value="HTH_animal"/>
</dbReference>